<feature type="transmembrane region" description="Helical" evidence="1">
    <location>
        <begin position="41"/>
        <end position="59"/>
    </location>
</feature>
<keyword evidence="3" id="KW-1185">Reference proteome</keyword>
<keyword evidence="1" id="KW-0812">Transmembrane</keyword>
<keyword evidence="1" id="KW-1133">Transmembrane helix</keyword>
<reference evidence="2 3" key="1">
    <citation type="journal article" date="2024" name="Int. J. Syst. Evol. Microbiol.">
        <title>Virgibacillus tibetensis sp. nov., isolated from salt lake on the Tibetan Plateau of China.</title>
        <authorList>
            <person name="Phurbu D."/>
            <person name="Liu Z.-X."/>
            <person name="Wang R."/>
            <person name="Zheng Y.-Y."/>
            <person name="Liu H.-C."/>
            <person name="Zhou Y.-G."/>
            <person name="Yu Y.-J."/>
            <person name="Li A.-H."/>
        </authorList>
    </citation>
    <scope>NUCLEOTIDE SEQUENCE [LARGE SCALE GENOMIC DNA]</scope>
    <source>
        <strain evidence="2 3">C22-A2</strain>
    </source>
</reference>
<feature type="transmembrane region" description="Helical" evidence="1">
    <location>
        <begin position="132"/>
        <end position="151"/>
    </location>
</feature>
<feature type="transmembrane region" description="Helical" evidence="1">
    <location>
        <begin position="104"/>
        <end position="126"/>
    </location>
</feature>
<dbReference type="RefSeq" id="WP_327607771.1">
    <property type="nucleotide sequence ID" value="NZ_JARZFX010000005.1"/>
</dbReference>
<keyword evidence="1" id="KW-0472">Membrane</keyword>
<evidence type="ECO:0000313" key="3">
    <source>
        <dbReference type="Proteomes" id="UP001335737"/>
    </source>
</evidence>
<feature type="transmembrane region" description="Helical" evidence="1">
    <location>
        <begin position="160"/>
        <end position="179"/>
    </location>
</feature>
<dbReference type="Proteomes" id="UP001335737">
    <property type="component" value="Unassembled WGS sequence"/>
</dbReference>
<sequence>MSIWVLIPIFILLISMTAGLLFFYIVSPLTKAERKKQIEEVASLLINFLLFIWVGKILLNLTVFFQDPLAILAYPSNSHAFYIAVLLSGLTVLYKCIRKQEKTFSTLFSFIPVFLVGSFVFEFIQLNLNKNPYTLVYLGLLVLLIVAFLLVQERIAPGKIAIIILSGWTAGQLFLAYVFPFVTVFGYLIAPWFLIVFYLVMTTLYVLKVNVSQ</sequence>
<gene>
    <name evidence="2" type="ORF">QGM71_11935</name>
</gene>
<protein>
    <submittedName>
        <fullName evidence="2">Uncharacterized protein</fullName>
    </submittedName>
</protein>
<feature type="transmembrane region" description="Helical" evidence="1">
    <location>
        <begin position="6"/>
        <end position="29"/>
    </location>
</feature>
<evidence type="ECO:0000256" key="1">
    <source>
        <dbReference type="SAM" id="Phobius"/>
    </source>
</evidence>
<name>A0ABU6KGI3_9BACI</name>
<organism evidence="2 3">
    <name type="scientific">Virgibacillus tibetensis</name>
    <dbReference type="NCBI Taxonomy" id="3042313"/>
    <lineage>
        <taxon>Bacteria</taxon>
        <taxon>Bacillati</taxon>
        <taxon>Bacillota</taxon>
        <taxon>Bacilli</taxon>
        <taxon>Bacillales</taxon>
        <taxon>Bacillaceae</taxon>
        <taxon>Virgibacillus</taxon>
    </lineage>
</organism>
<comment type="caution">
    <text evidence="2">The sequence shown here is derived from an EMBL/GenBank/DDBJ whole genome shotgun (WGS) entry which is preliminary data.</text>
</comment>
<evidence type="ECO:0000313" key="2">
    <source>
        <dbReference type="EMBL" id="MEC5424203.1"/>
    </source>
</evidence>
<proteinExistence type="predicted"/>
<feature type="transmembrane region" description="Helical" evidence="1">
    <location>
        <begin position="185"/>
        <end position="207"/>
    </location>
</feature>
<dbReference type="EMBL" id="JARZFX010000005">
    <property type="protein sequence ID" value="MEC5424203.1"/>
    <property type="molecule type" value="Genomic_DNA"/>
</dbReference>
<accession>A0ABU6KGI3</accession>
<feature type="transmembrane region" description="Helical" evidence="1">
    <location>
        <begin position="79"/>
        <end position="97"/>
    </location>
</feature>